<dbReference type="InterPro" id="IPR012675">
    <property type="entry name" value="Beta-grasp_dom_sf"/>
</dbReference>
<evidence type="ECO:0000256" key="2">
    <source>
        <dbReference type="ARBA" id="ARBA00024200"/>
    </source>
</evidence>
<dbReference type="CDD" id="cd00754">
    <property type="entry name" value="Ubl_MoaD"/>
    <property type="match status" value="1"/>
</dbReference>
<dbReference type="GO" id="GO:0000166">
    <property type="term" value="F:nucleotide binding"/>
    <property type="evidence" value="ECO:0007669"/>
    <property type="project" value="UniProtKB-KW"/>
</dbReference>
<accession>A0A450T4V7</accession>
<dbReference type="GO" id="GO:1990133">
    <property type="term" value="C:molybdopterin adenylyltransferase complex"/>
    <property type="evidence" value="ECO:0007669"/>
    <property type="project" value="TreeGrafter"/>
</dbReference>
<keyword evidence="1" id="KW-0547">Nucleotide-binding</keyword>
<dbReference type="PANTHER" id="PTHR33359">
    <property type="entry name" value="MOLYBDOPTERIN SYNTHASE SULFUR CARRIER SUBUNIT"/>
    <property type="match status" value="1"/>
</dbReference>
<dbReference type="EMBL" id="CAADEY010000090">
    <property type="protein sequence ID" value="VFJ61632.1"/>
    <property type="molecule type" value="Genomic_DNA"/>
</dbReference>
<dbReference type="InterPro" id="IPR003749">
    <property type="entry name" value="ThiS/MoaD-like"/>
</dbReference>
<dbReference type="Gene3D" id="3.10.20.30">
    <property type="match status" value="1"/>
</dbReference>
<name>A0A450T4V7_9GAMM</name>
<protein>
    <recommendedName>
        <fullName evidence="3">Molybdopterin synthase sulfur carrier subunit</fullName>
    </recommendedName>
</protein>
<dbReference type="GO" id="GO:0006777">
    <property type="term" value="P:Mo-molybdopterin cofactor biosynthetic process"/>
    <property type="evidence" value="ECO:0007669"/>
    <property type="project" value="InterPro"/>
</dbReference>
<dbReference type="UniPathway" id="UPA00344"/>
<proteinExistence type="inferred from homology"/>
<comment type="similarity">
    <text evidence="2">Belongs to the MoaD family.</text>
</comment>
<dbReference type="AlphaFoldDB" id="A0A450T4V7"/>
<gene>
    <name evidence="4" type="ORF">BECKDK2373C_GA0170839_10906</name>
</gene>
<dbReference type="InterPro" id="IPR044672">
    <property type="entry name" value="MOCS2A"/>
</dbReference>
<evidence type="ECO:0000256" key="1">
    <source>
        <dbReference type="ARBA" id="ARBA00022741"/>
    </source>
</evidence>
<organism evidence="4">
    <name type="scientific">Candidatus Kentrum sp. DK</name>
    <dbReference type="NCBI Taxonomy" id="2126562"/>
    <lineage>
        <taxon>Bacteria</taxon>
        <taxon>Pseudomonadati</taxon>
        <taxon>Pseudomonadota</taxon>
        <taxon>Gammaproteobacteria</taxon>
        <taxon>Candidatus Kentrum</taxon>
    </lineage>
</organism>
<dbReference type="SUPFAM" id="SSF54285">
    <property type="entry name" value="MoaD/ThiS"/>
    <property type="match status" value="1"/>
</dbReference>
<dbReference type="Pfam" id="PF02597">
    <property type="entry name" value="ThiS"/>
    <property type="match status" value="1"/>
</dbReference>
<evidence type="ECO:0000256" key="3">
    <source>
        <dbReference type="ARBA" id="ARBA00024247"/>
    </source>
</evidence>
<dbReference type="PANTHER" id="PTHR33359:SF1">
    <property type="entry name" value="MOLYBDOPTERIN SYNTHASE SULFUR CARRIER SUBUNIT"/>
    <property type="match status" value="1"/>
</dbReference>
<sequence>MPNATIVYRVKLFAGLKEEAGKDEWVHEGEKILTGRELLQAFFDQYPARGKLREVTRVAINHAFCQQDSSVAPEDEVAFIPPVSGG</sequence>
<evidence type="ECO:0000313" key="4">
    <source>
        <dbReference type="EMBL" id="VFJ61632.1"/>
    </source>
</evidence>
<dbReference type="InterPro" id="IPR016155">
    <property type="entry name" value="Mopterin_synth/thiamin_S_b"/>
</dbReference>
<reference evidence="4" key="1">
    <citation type="submission" date="2019-02" db="EMBL/GenBank/DDBJ databases">
        <authorList>
            <person name="Gruber-Vodicka R. H."/>
            <person name="Seah K. B. B."/>
        </authorList>
    </citation>
    <scope>NUCLEOTIDE SEQUENCE</scope>
    <source>
        <strain evidence="4">BECK_DK161</strain>
    </source>
</reference>